<feature type="transmembrane region" description="Helical" evidence="1">
    <location>
        <begin position="211"/>
        <end position="230"/>
    </location>
</feature>
<keyword evidence="1" id="KW-0472">Membrane</keyword>
<evidence type="ECO:0008006" key="4">
    <source>
        <dbReference type="Google" id="ProtNLM"/>
    </source>
</evidence>
<dbReference type="AlphaFoldDB" id="A0A7X2NJI7"/>
<dbReference type="EMBL" id="VUMD01000003">
    <property type="protein sequence ID" value="MSS35871.1"/>
    <property type="molecule type" value="Genomic_DNA"/>
</dbReference>
<comment type="caution">
    <text evidence="2">The sequence shown here is derived from an EMBL/GenBank/DDBJ whole genome shotgun (WGS) entry which is preliminary data.</text>
</comment>
<reference evidence="2 3" key="1">
    <citation type="submission" date="2019-08" db="EMBL/GenBank/DDBJ databases">
        <title>In-depth cultivation of the pig gut microbiome towards novel bacterial diversity and tailored functional studies.</title>
        <authorList>
            <person name="Wylensek D."/>
            <person name="Hitch T.C.A."/>
            <person name="Clavel T."/>
        </authorList>
    </citation>
    <scope>NUCLEOTIDE SEQUENCE [LARGE SCALE GENOMIC DNA]</scope>
    <source>
        <strain evidence="2 3">WCA-389-WT-23D1</strain>
    </source>
</reference>
<dbReference type="Pfam" id="PF05857">
    <property type="entry name" value="TraX"/>
    <property type="match status" value="1"/>
</dbReference>
<proteinExistence type="predicted"/>
<accession>A0A7X2NJI7</accession>
<dbReference type="InterPro" id="IPR008875">
    <property type="entry name" value="TraX"/>
</dbReference>
<protein>
    <recommendedName>
        <fullName evidence="4">TraX protein</fullName>
    </recommendedName>
</protein>
<evidence type="ECO:0000256" key="1">
    <source>
        <dbReference type="SAM" id="Phobius"/>
    </source>
</evidence>
<sequence length="237" mass="27339">MFIDHIGAVILLYVGDYWGEIRFLGPLEGYGWSVGLYRLYLGCRIVGRLAFPIFCFLLTEGFIHTHDRRKYCLRMVVFALISELPFDLAVSNQVSWSSQNVFFEMVAGLFTLQGLKKAEAYSDSRRSVYIGLSVGGGCILAWFLKADYSYYGIMLMSVYYLLKKKRLPRLLGGSAMAFIESLYITWGAAGLSFIPLYFYNGSRGRRSMKYLFYWFYPVHLLLLFGLRWLVLGIPVKW</sequence>
<gene>
    <name evidence="2" type="ORF">FYJ39_04545</name>
</gene>
<keyword evidence="1" id="KW-0812">Transmembrane</keyword>
<name>A0A7X2NJI7_9CLOT</name>
<evidence type="ECO:0000313" key="2">
    <source>
        <dbReference type="EMBL" id="MSS35871.1"/>
    </source>
</evidence>
<keyword evidence="1" id="KW-1133">Transmembrane helix</keyword>
<keyword evidence="3" id="KW-1185">Reference proteome</keyword>
<feature type="transmembrane region" description="Helical" evidence="1">
    <location>
        <begin position="175"/>
        <end position="199"/>
    </location>
</feature>
<organism evidence="2 3">
    <name type="scientific">Clostridium porci</name>
    <dbReference type="NCBI Taxonomy" id="2605778"/>
    <lineage>
        <taxon>Bacteria</taxon>
        <taxon>Bacillati</taxon>
        <taxon>Bacillota</taxon>
        <taxon>Clostridia</taxon>
        <taxon>Eubacteriales</taxon>
        <taxon>Clostridiaceae</taxon>
        <taxon>Clostridium</taxon>
    </lineage>
</organism>
<feature type="transmembrane region" description="Helical" evidence="1">
    <location>
        <begin position="127"/>
        <end position="144"/>
    </location>
</feature>
<dbReference type="Proteomes" id="UP000429958">
    <property type="component" value="Unassembled WGS sequence"/>
</dbReference>
<evidence type="ECO:0000313" key="3">
    <source>
        <dbReference type="Proteomes" id="UP000429958"/>
    </source>
</evidence>
<feature type="transmembrane region" description="Helical" evidence="1">
    <location>
        <begin position="39"/>
        <end position="59"/>
    </location>
</feature>